<reference evidence="4 5" key="1">
    <citation type="submission" date="2023-05" db="EMBL/GenBank/DDBJ databases">
        <title>Draft genome of Paenibacillus sp. CCS26.</title>
        <authorList>
            <person name="Akita H."/>
            <person name="Shinto Y."/>
            <person name="Kimura Z."/>
        </authorList>
    </citation>
    <scope>NUCLEOTIDE SEQUENCE [LARGE SCALE GENOMIC DNA]</scope>
    <source>
        <strain evidence="4 5">CCS26</strain>
    </source>
</reference>
<feature type="domain" description="SWIM-type" evidence="3">
    <location>
        <begin position="62"/>
        <end position="95"/>
    </location>
</feature>
<dbReference type="RefSeq" id="WP_317979624.1">
    <property type="nucleotide sequence ID" value="NZ_BTCL01000004.1"/>
</dbReference>
<organism evidence="4 5">
    <name type="scientific">Paenibacillus glycanilyticus</name>
    <dbReference type="NCBI Taxonomy" id="126569"/>
    <lineage>
        <taxon>Bacteria</taxon>
        <taxon>Bacillati</taxon>
        <taxon>Bacillota</taxon>
        <taxon>Bacilli</taxon>
        <taxon>Bacillales</taxon>
        <taxon>Paenibacillaceae</taxon>
        <taxon>Paenibacillus</taxon>
    </lineage>
</organism>
<evidence type="ECO:0000313" key="4">
    <source>
        <dbReference type="EMBL" id="GMK44682.1"/>
    </source>
</evidence>
<dbReference type="PROSITE" id="PS50966">
    <property type="entry name" value="ZF_SWIM"/>
    <property type="match status" value="1"/>
</dbReference>
<evidence type="ECO:0000256" key="2">
    <source>
        <dbReference type="SAM" id="MobiDB-lite"/>
    </source>
</evidence>
<proteinExistence type="predicted"/>
<evidence type="ECO:0000256" key="1">
    <source>
        <dbReference type="PROSITE-ProRule" id="PRU00325"/>
    </source>
</evidence>
<dbReference type="Proteomes" id="UP001285921">
    <property type="component" value="Unassembled WGS sequence"/>
</dbReference>
<keyword evidence="1" id="KW-0479">Metal-binding</keyword>
<sequence>MDMDYMLDDGAWRQLLDGVAARFDELTIIRGFQYYKQGRVEELTLRDDGLHVDARVKDNRMYDVAVDLDDLAASECACSANGACTHMAATLMRYAELCGRPIQALANARSALKNLAASGKQDGRNGGPRAGSEKASPQPVRPTLTEKELTELPVNKWHERFQERRGAVHLHVRTAQEASDLLAELQAMRPMLPLALEQLFTLHALLFVLERMVKPAQMDSRPSGLFIGYHTKLALEGLCSQARTLLGDKLALADDSSAYWDRLMETADFLRERMLTEDKTLGCFAPLYASLWLHWLGPGSAGSAALYEKELLRLRSAEADLGSTLSRLPWTIAQCLFLLYLARDAEALAMLAREGIKLMLKPEHLAPLFGVLEGAEQWTRLRDWLAETGTLLVGSRSEDLASYGDYWANVVARLPEAESLMWRTLQEMMPFSRTVYEEALAAHGRWEQWIDLQMCMGEEPLSFRVTALKPIEKEAPELLLPFYHQAVERYVLQKNRDGYKAAAKLLKRLAKLYSRLKKDERWEQFISSFASRNSRLRALQEELRKGGLLS</sequence>
<gene>
    <name evidence="4" type="ORF">PghCCS26_18100</name>
</gene>
<accession>A0ABQ6NHU3</accession>
<comment type="caution">
    <text evidence="4">The sequence shown here is derived from an EMBL/GenBank/DDBJ whole genome shotgun (WGS) entry which is preliminary data.</text>
</comment>
<name>A0ABQ6NHU3_9BACL</name>
<keyword evidence="1" id="KW-0862">Zinc</keyword>
<dbReference type="EMBL" id="BTCL01000004">
    <property type="protein sequence ID" value="GMK44682.1"/>
    <property type="molecule type" value="Genomic_DNA"/>
</dbReference>
<evidence type="ECO:0000259" key="3">
    <source>
        <dbReference type="PROSITE" id="PS50966"/>
    </source>
</evidence>
<evidence type="ECO:0000313" key="5">
    <source>
        <dbReference type="Proteomes" id="UP001285921"/>
    </source>
</evidence>
<protein>
    <recommendedName>
        <fullName evidence="3">SWIM-type domain-containing protein</fullName>
    </recommendedName>
</protein>
<dbReference type="InterPro" id="IPR007527">
    <property type="entry name" value="Znf_SWIM"/>
</dbReference>
<feature type="region of interest" description="Disordered" evidence="2">
    <location>
        <begin position="118"/>
        <end position="148"/>
    </location>
</feature>
<keyword evidence="5" id="KW-1185">Reference proteome</keyword>
<keyword evidence="1" id="KW-0863">Zinc-finger</keyword>